<feature type="transmembrane region" description="Helical" evidence="6">
    <location>
        <begin position="276"/>
        <end position="298"/>
    </location>
</feature>
<gene>
    <name evidence="7" type="ORF">QO015_001289</name>
</gene>
<sequence length="329" mass="34891">MTNAVSSSPPRSRQLVLQLERYGLVLGLLVLVAVFGAIRPDTFLSWGNISGMLGSQAILAIVALALIIPLTANDFDMSLASVLTLASVIVAVLNAQMGVPLWLAILAALAMGLVVGLINGFLITYFRIHSLIVTIGTGTFATGVAVWFSGAQTISGVDFALMQYVIVKRIFGIPIVFYYAVLLAFVIWYFFERTAAGRRVLFVGRGREVARLSGINTDRVRWAALVASGLLGAVAGVLYCGTQGAADPSSGVSFQLPAFAAAFLGSTAITPGRFNAWGTLIAVYFLVVGITGLIFMGMSSYVQSMFYGGALLVAVVLSQLVRGRAEQQF</sequence>
<evidence type="ECO:0000256" key="4">
    <source>
        <dbReference type="ARBA" id="ARBA00022989"/>
    </source>
</evidence>
<dbReference type="InterPro" id="IPR001851">
    <property type="entry name" value="ABC_transp_permease"/>
</dbReference>
<accession>A0ABU0M403</accession>
<feature type="transmembrane region" description="Helical" evidence="6">
    <location>
        <begin position="21"/>
        <end position="38"/>
    </location>
</feature>
<evidence type="ECO:0000256" key="6">
    <source>
        <dbReference type="SAM" id="Phobius"/>
    </source>
</evidence>
<comment type="caution">
    <text evidence="7">The sequence shown here is derived from an EMBL/GenBank/DDBJ whole genome shotgun (WGS) entry which is preliminary data.</text>
</comment>
<keyword evidence="4 6" id="KW-1133">Transmembrane helix</keyword>
<evidence type="ECO:0000256" key="5">
    <source>
        <dbReference type="ARBA" id="ARBA00023136"/>
    </source>
</evidence>
<dbReference type="PANTHER" id="PTHR32196">
    <property type="entry name" value="ABC TRANSPORTER PERMEASE PROTEIN YPHD-RELATED-RELATED"/>
    <property type="match status" value="1"/>
</dbReference>
<protein>
    <submittedName>
        <fullName evidence="7">Ribose transport system permease protein</fullName>
    </submittedName>
</protein>
<dbReference type="Pfam" id="PF02653">
    <property type="entry name" value="BPD_transp_2"/>
    <property type="match status" value="1"/>
</dbReference>
<feature type="transmembrane region" description="Helical" evidence="6">
    <location>
        <begin position="77"/>
        <end position="95"/>
    </location>
</feature>
<evidence type="ECO:0000256" key="3">
    <source>
        <dbReference type="ARBA" id="ARBA00022692"/>
    </source>
</evidence>
<feature type="transmembrane region" description="Helical" evidence="6">
    <location>
        <begin position="304"/>
        <end position="321"/>
    </location>
</feature>
<feature type="transmembrane region" description="Helical" evidence="6">
    <location>
        <begin position="220"/>
        <end position="239"/>
    </location>
</feature>
<keyword evidence="8" id="KW-1185">Reference proteome</keyword>
<evidence type="ECO:0000313" key="7">
    <source>
        <dbReference type="EMBL" id="MDQ0515676.1"/>
    </source>
</evidence>
<evidence type="ECO:0000313" key="8">
    <source>
        <dbReference type="Proteomes" id="UP001223743"/>
    </source>
</evidence>
<keyword evidence="5 6" id="KW-0472">Membrane</keyword>
<dbReference type="RefSeq" id="WP_266280699.1">
    <property type="nucleotide sequence ID" value="NZ_JAPKNF010000001.1"/>
</dbReference>
<feature type="transmembrane region" description="Helical" evidence="6">
    <location>
        <begin position="170"/>
        <end position="191"/>
    </location>
</feature>
<keyword evidence="3 6" id="KW-0812">Transmembrane</keyword>
<organism evidence="7 8">
    <name type="scientific">Kaistia geumhonensis</name>
    <dbReference type="NCBI Taxonomy" id="410839"/>
    <lineage>
        <taxon>Bacteria</taxon>
        <taxon>Pseudomonadati</taxon>
        <taxon>Pseudomonadota</taxon>
        <taxon>Alphaproteobacteria</taxon>
        <taxon>Hyphomicrobiales</taxon>
        <taxon>Kaistiaceae</taxon>
        <taxon>Kaistia</taxon>
    </lineage>
</organism>
<feature type="transmembrane region" description="Helical" evidence="6">
    <location>
        <begin position="101"/>
        <end position="123"/>
    </location>
</feature>
<dbReference type="EMBL" id="JAUSWJ010000001">
    <property type="protein sequence ID" value="MDQ0515676.1"/>
    <property type="molecule type" value="Genomic_DNA"/>
</dbReference>
<feature type="transmembrane region" description="Helical" evidence="6">
    <location>
        <begin position="130"/>
        <end position="150"/>
    </location>
</feature>
<reference evidence="7 8" key="1">
    <citation type="submission" date="2023-07" db="EMBL/GenBank/DDBJ databases">
        <title>Genomic Encyclopedia of Type Strains, Phase IV (KMG-IV): sequencing the most valuable type-strain genomes for metagenomic binning, comparative biology and taxonomic classification.</title>
        <authorList>
            <person name="Goeker M."/>
        </authorList>
    </citation>
    <scope>NUCLEOTIDE SEQUENCE [LARGE SCALE GENOMIC DNA]</scope>
    <source>
        <strain evidence="7 8">B1-1</strain>
    </source>
</reference>
<proteinExistence type="predicted"/>
<evidence type="ECO:0000256" key="1">
    <source>
        <dbReference type="ARBA" id="ARBA00004651"/>
    </source>
</evidence>
<dbReference type="Proteomes" id="UP001223743">
    <property type="component" value="Unassembled WGS sequence"/>
</dbReference>
<comment type="subcellular location">
    <subcellularLocation>
        <location evidence="1">Cell membrane</location>
        <topology evidence="1">Multi-pass membrane protein</topology>
    </subcellularLocation>
</comment>
<dbReference type="CDD" id="cd06579">
    <property type="entry name" value="TM_PBP1_transp_AraH_like"/>
    <property type="match status" value="1"/>
</dbReference>
<name>A0ABU0M403_9HYPH</name>
<feature type="transmembrane region" description="Helical" evidence="6">
    <location>
        <begin position="50"/>
        <end position="70"/>
    </location>
</feature>
<evidence type="ECO:0000256" key="2">
    <source>
        <dbReference type="ARBA" id="ARBA00022475"/>
    </source>
</evidence>
<keyword evidence="2" id="KW-1003">Cell membrane</keyword>
<feature type="transmembrane region" description="Helical" evidence="6">
    <location>
        <begin position="251"/>
        <end position="269"/>
    </location>
</feature>